<dbReference type="Gene3D" id="3.30.70.270">
    <property type="match status" value="1"/>
</dbReference>
<evidence type="ECO:0000313" key="9">
    <source>
        <dbReference type="Proteomes" id="UP000716906"/>
    </source>
</evidence>
<dbReference type="InterPro" id="IPR001126">
    <property type="entry name" value="UmuC"/>
</dbReference>
<gene>
    <name evidence="8" type="ORF">H7U36_12925</name>
</gene>
<evidence type="ECO:0000256" key="5">
    <source>
        <dbReference type="ARBA" id="ARBA00022932"/>
    </source>
</evidence>
<keyword evidence="3" id="KW-0548">Nucleotidyltransferase</keyword>
<dbReference type="Gene3D" id="1.10.150.20">
    <property type="entry name" value="5' to 3' exonuclease, C-terminal subdomain"/>
    <property type="match status" value="1"/>
</dbReference>
<evidence type="ECO:0000256" key="3">
    <source>
        <dbReference type="ARBA" id="ARBA00022695"/>
    </source>
</evidence>
<accession>A0ABS2EBE7</accession>
<dbReference type="Proteomes" id="UP000716906">
    <property type="component" value="Unassembled WGS sequence"/>
</dbReference>
<dbReference type="SUPFAM" id="SSF56672">
    <property type="entry name" value="DNA/RNA polymerases"/>
    <property type="match status" value="1"/>
</dbReference>
<dbReference type="Pfam" id="PF00817">
    <property type="entry name" value="IMS"/>
    <property type="match status" value="1"/>
</dbReference>
<sequence length="471" mass="53337">MENTVQNVTSRKQKTYVCIDLKSFYASVECRERGLDPMTTNLVVADPERTDKTICLAVSPAMKALGVPGRCRVFEIPKGISYIMAPPRMQLYIDRSAEIYGIYLKYIAKEDIHVYSIDEVFMDVTRYLHMYGMSGRELGVRIMEDVYDTTGITASVGIGTNLYLAKIAMDITAKHSEGHVGELNEESYKRQLWRHRPLTDFWRIGSGIQRRLAQSGLTTMEEVAHADEGLLYRLFGVDAELLIDHAWGRETTTMEDIKAYRPRSSSVSNGQVLPRDYSFEEGRLAAREMADLLSLELVEKGLVTDSVTLHVGYSGRIERKAAHGTEPMTLTTSSSRQLMACTARLYDRIVDRRTPVRRISVTYNHVVDEAWRQYDLFTDPEELDRELRMQRALLEIKGKYGKNAVVRGMDLQEGATTMERNRQIGGHRSGGETWSRLQKGESENGVQKRAGRDEPPGQSKAVYALRSPEGL</sequence>
<dbReference type="Pfam" id="PF11799">
    <property type="entry name" value="IMS_C"/>
    <property type="match status" value="1"/>
</dbReference>
<dbReference type="InterPro" id="IPR017961">
    <property type="entry name" value="DNA_pol_Y-fam_little_finger"/>
</dbReference>
<dbReference type="Gene3D" id="3.40.1170.60">
    <property type="match status" value="1"/>
</dbReference>
<feature type="region of interest" description="Disordered" evidence="6">
    <location>
        <begin position="412"/>
        <end position="471"/>
    </location>
</feature>
<dbReference type="InterPro" id="IPR043502">
    <property type="entry name" value="DNA/RNA_pol_sf"/>
</dbReference>
<dbReference type="InterPro" id="IPR050116">
    <property type="entry name" value="DNA_polymerase-Y"/>
</dbReference>
<comment type="similarity">
    <text evidence="1">Belongs to the DNA polymerase type-Y family.</text>
</comment>
<dbReference type="RefSeq" id="WP_052084098.1">
    <property type="nucleotide sequence ID" value="NZ_JACLYY010000014.1"/>
</dbReference>
<dbReference type="InterPro" id="IPR043128">
    <property type="entry name" value="Rev_trsase/Diguanyl_cyclase"/>
</dbReference>
<evidence type="ECO:0000256" key="6">
    <source>
        <dbReference type="SAM" id="MobiDB-lite"/>
    </source>
</evidence>
<protein>
    <submittedName>
        <fullName evidence="8">DNA repair protein</fullName>
    </submittedName>
</protein>
<name>A0ABS2EBE7_9FIRM</name>
<evidence type="ECO:0000256" key="4">
    <source>
        <dbReference type="ARBA" id="ARBA00022763"/>
    </source>
</evidence>
<organism evidence="8 9">
    <name type="scientific">Faecalicatena fissicatena</name>
    <dbReference type="NCBI Taxonomy" id="290055"/>
    <lineage>
        <taxon>Bacteria</taxon>
        <taxon>Bacillati</taxon>
        <taxon>Bacillota</taxon>
        <taxon>Clostridia</taxon>
        <taxon>Lachnospirales</taxon>
        <taxon>Lachnospiraceae</taxon>
        <taxon>Faecalicatena</taxon>
    </lineage>
</organism>
<keyword evidence="4" id="KW-0227">DNA damage</keyword>
<comment type="caution">
    <text evidence="8">The sequence shown here is derived from an EMBL/GenBank/DDBJ whole genome shotgun (WGS) entry which is preliminary data.</text>
</comment>
<dbReference type="PANTHER" id="PTHR11076">
    <property type="entry name" value="DNA REPAIR POLYMERASE UMUC / TRANSFERASE FAMILY MEMBER"/>
    <property type="match status" value="1"/>
</dbReference>
<proteinExistence type="inferred from homology"/>
<feature type="domain" description="UmuC" evidence="7">
    <location>
        <begin position="16"/>
        <end position="205"/>
    </location>
</feature>
<keyword evidence="2" id="KW-0515">Mutator protein</keyword>
<reference evidence="8 9" key="1">
    <citation type="journal article" date="2021" name="Sci. Rep.">
        <title>The distribution of antibiotic resistance genes in chicken gut microbiota commensals.</title>
        <authorList>
            <person name="Juricova H."/>
            <person name="Matiasovicova J."/>
            <person name="Kubasova T."/>
            <person name="Cejkova D."/>
            <person name="Rychlik I."/>
        </authorList>
    </citation>
    <scope>NUCLEOTIDE SEQUENCE [LARGE SCALE GENOMIC DNA]</scope>
    <source>
        <strain evidence="8 9">An773</strain>
    </source>
</reference>
<keyword evidence="5" id="KW-0808">Transferase</keyword>
<evidence type="ECO:0000259" key="7">
    <source>
        <dbReference type="PROSITE" id="PS50173"/>
    </source>
</evidence>
<keyword evidence="5" id="KW-0239">DNA-directed DNA polymerase</keyword>
<keyword evidence="9" id="KW-1185">Reference proteome</keyword>
<dbReference type="PANTHER" id="PTHR11076:SF35">
    <property type="entry name" value="DNA REPAIR PROTEIN HOMOLOG YOBH"/>
    <property type="match status" value="1"/>
</dbReference>
<dbReference type="PROSITE" id="PS50173">
    <property type="entry name" value="UMUC"/>
    <property type="match status" value="1"/>
</dbReference>
<dbReference type="EMBL" id="JACLYY010000014">
    <property type="protein sequence ID" value="MBM6738989.1"/>
    <property type="molecule type" value="Genomic_DNA"/>
</dbReference>
<evidence type="ECO:0000256" key="1">
    <source>
        <dbReference type="ARBA" id="ARBA00010945"/>
    </source>
</evidence>
<evidence type="ECO:0000313" key="8">
    <source>
        <dbReference type="EMBL" id="MBM6738989.1"/>
    </source>
</evidence>
<evidence type="ECO:0000256" key="2">
    <source>
        <dbReference type="ARBA" id="ARBA00022457"/>
    </source>
</evidence>